<accession>A0A1G2G0P5</accession>
<organism evidence="4 5">
    <name type="scientific">Candidatus Ryanbacteria bacterium RIFCSPHIGHO2_01_FULL_45_22</name>
    <dbReference type="NCBI Taxonomy" id="1802114"/>
    <lineage>
        <taxon>Bacteria</taxon>
        <taxon>Candidatus Ryaniibacteriota</taxon>
    </lineage>
</organism>
<dbReference type="AlphaFoldDB" id="A0A1G2G0P5"/>
<comment type="caution">
    <text evidence="4">The sequence shown here is derived from an EMBL/GenBank/DDBJ whole genome shotgun (WGS) entry which is preliminary data.</text>
</comment>
<evidence type="ECO:0000256" key="2">
    <source>
        <dbReference type="SAM" id="Phobius"/>
    </source>
</evidence>
<name>A0A1G2G0P5_9BACT</name>
<feature type="transmembrane region" description="Helical" evidence="2">
    <location>
        <begin position="7"/>
        <end position="26"/>
    </location>
</feature>
<dbReference type="Pfam" id="PF18915">
    <property type="entry name" value="DUF5667"/>
    <property type="match status" value="1"/>
</dbReference>
<evidence type="ECO:0000313" key="5">
    <source>
        <dbReference type="Proteomes" id="UP000177480"/>
    </source>
</evidence>
<gene>
    <name evidence="4" type="ORF">A2719_00275</name>
</gene>
<keyword evidence="2" id="KW-0812">Transmembrane</keyword>
<proteinExistence type="predicted"/>
<dbReference type="EMBL" id="MHNK01000013">
    <property type="protein sequence ID" value="OGZ43562.1"/>
    <property type="molecule type" value="Genomic_DNA"/>
</dbReference>
<keyword evidence="2" id="KW-1133">Transmembrane helix</keyword>
<evidence type="ECO:0000313" key="4">
    <source>
        <dbReference type="EMBL" id="OGZ43562.1"/>
    </source>
</evidence>
<dbReference type="InterPro" id="IPR043725">
    <property type="entry name" value="DUF5667"/>
</dbReference>
<evidence type="ECO:0000256" key="1">
    <source>
        <dbReference type="SAM" id="MobiDB-lite"/>
    </source>
</evidence>
<dbReference type="Proteomes" id="UP000177480">
    <property type="component" value="Unassembled WGS sequence"/>
</dbReference>
<protein>
    <recommendedName>
        <fullName evidence="3">DUF5667 domain-containing protein</fullName>
    </recommendedName>
</protein>
<feature type="region of interest" description="Disordered" evidence="1">
    <location>
        <begin position="287"/>
        <end position="306"/>
    </location>
</feature>
<keyword evidence="2" id="KW-0472">Membrane</keyword>
<evidence type="ECO:0000259" key="3">
    <source>
        <dbReference type="Pfam" id="PF18915"/>
    </source>
</evidence>
<feature type="domain" description="DUF5667" evidence="3">
    <location>
        <begin position="36"/>
        <end position="106"/>
    </location>
</feature>
<reference evidence="4 5" key="1">
    <citation type="journal article" date="2016" name="Nat. Commun.">
        <title>Thousands of microbial genomes shed light on interconnected biogeochemical processes in an aquifer system.</title>
        <authorList>
            <person name="Anantharaman K."/>
            <person name="Brown C.T."/>
            <person name="Hug L.A."/>
            <person name="Sharon I."/>
            <person name="Castelle C.J."/>
            <person name="Probst A.J."/>
            <person name="Thomas B.C."/>
            <person name="Singh A."/>
            <person name="Wilkins M.J."/>
            <person name="Karaoz U."/>
            <person name="Brodie E.L."/>
            <person name="Williams K.H."/>
            <person name="Hubbard S.S."/>
            <person name="Banfield J.F."/>
        </authorList>
    </citation>
    <scope>NUCLEOTIDE SEQUENCE [LARGE SCALE GENOMIC DNA]</scope>
</reference>
<dbReference type="STRING" id="1802114.A2719_00275"/>
<sequence>MGKLSGCIYIALLIFFSGIYVGNIFAKSDFVLPDPGLTPESPFYFLDLWDENARLFFTRSDSSRLKRYEARILERLSEADALAGKGISATQRALELYRADVPFFYATAERLDDDLILADALRMALEHLDALDHISERTNFEKKRFVVTTKIVVIEQQLQSLHSFAKRDPADALRIFGDALQRRMARIREVAIDDQNNEEAFNEYAAYMSEADRIIGDGDMVEVDGLSPAAFLARTVRGHEETLLGPVRERIAFTLEKELLLVVNGVRNLSGKEHMRMLPLVLPVTPFTETSTSSSTPSVATSSSAL</sequence>